<evidence type="ECO:0000256" key="2">
    <source>
        <dbReference type="ARBA" id="ARBA00008520"/>
    </source>
</evidence>
<comment type="caution">
    <text evidence="8">The sequence shown here is derived from an EMBL/GenBank/DDBJ whole genome shotgun (WGS) entry which is preliminary data.</text>
</comment>
<accession>A0A931H8B1</accession>
<dbReference type="InterPro" id="IPR050490">
    <property type="entry name" value="Bact_solute-bd_prot1"/>
</dbReference>
<dbReference type="InterPro" id="IPR006059">
    <property type="entry name" value="SBP"/>
</dbReference>
<dbReference type="EMBL" id="JADWYS010000001">
    <property type="protein sequence ID" value="MBG9390550.1"/>
    <property type="molecule type" value="Genomic_DNA"/>
</dbReference>
<dbReference type="PANTHER" id="PTHR43649">
    <property type="entry name" value="ARABINOSE-BINDING PROTEIN-RELATED"/>
    <property type="match status" value="1"/>
</dbReference>
<comment type="subunit">
    <text evidence="3">The complex is composed of two ATP-binding proteins (UgpC), two transmembrane proteins (UgpA and UgpE) and a solute-binding protein (UgpB).</text>
</comment>
<evidence type="ECO:0000256" key="1">
    <source>
        <dbReference type="ARBA" id="ARBA00004418"/>
    </source>
</evidence>
<dbReference type="Pfam" id="PF13416">
    <property type="entry name" value="SBP_bac_8"/>
    <property type="match status" value="1"/>
</dbReference>
<evidence type="ECO:0000256" key="5">
    <source>
        <dbReference type="ARBA" id="ARBA00022448"/>
    </source>
</evidence>
<comment type="similarity">
    <text evidence="2">Belongs to the bacterial solute-binding protein 1 family.</text>
</comment>
<name>A0A931H8B1_9BURK</name>
<evidence type="ECO:0000256" key="3">
    <source>
        <dbReference type="ARBA" id="ARBA00011557"/>
    </source>
</evidence>
<organism evidence="8 9">
    <name type="scientific">Caenimonas aquaedulcis</name>
    <dbReference type="NCBI Taxonomy" id="2793270"/>
    <lineage>
        <taxon>Bacteria</taxon>
        <taxon>Pseudomonadati</taxon>
        <taxon>Pseudomonadota</taxon>
        <taxon>Betaproteobacteria</taxon>
        <taxon>Burkholderiales</taxon>
        <taxon>Comamonadaceae</taxon>
        <taxon>Caenimonas</taxon>
    </lineage>
</organism>
<sequence>MNILRRRLAFTAIAAALVAGTQAARAEPVQVQWWHAMSGTLGERVDELVKKFNASQQKYVVVATYKGNYDDVINGTIAAYRAKRAPQMVQIYERGFMTMMLSDAVLPVQDFMTQRHYQIDWKDFVGPVAGFYSYKGKLQAMPFNSSSPILWYNKTHFEKAGFAKPAQTWGELEKQLYTIKQKGISACGTVLPGDYHWSYLENYSAINDLPYATKANGYKGLDTEFVYNKTMVVQQVGRMKKWLDDGVMEIAGQGANPEQLFASGRCSTLLASTAAHGNIERLAKIDWSATYLPWEQGKTPKNSTIGGASIWVLKGSKPAEYEATAAFLDFLAKPDTQVWWHKVTGYVPLTDKAYQIAKMEGYYKDHPTREIAILQLGRGTPTENSLGFHFGNFTQTMFAQREEVDAVFAGKKQPQAAMDSAVQRGNEVLRQFEKLNKGKY</sequence>
<dbReference type="GO" id="GO:0042597">
    <property type="term" value="C:periplasmic space"/>
    <property type="evidence" value="ECO:0007669"/>
    <property type="project" value="UniProtKB-SubCell"/>
</dbReference>
<keyword evidence="9" id="KW-1185">Reference proteome</keyword>
<dbReference type="PANTHER" id="PTHR43649:SF31">
    <property type="entry name" value="SN-GLYCEROL-3-PHOSPHATE-BINDING PERIPLASMIC PROTEIN UGPB"/>
    <property type="match status" value="1"/>
</dbReference>
<comment type="subcellular location">
    <subcellularLocation>
        <location evidence="1">Periplasm</location>
    </subcellularLocation>
</comment>
<dbReference type="Proteomes" id="UP000651050">
    <property type="component" value="Unassembled WGS sequence"/>
</dbReference>
<dbReference type="AlphaFoldDB" id="A0A931H8B1"/>
<feature type="signal peptide" evidence="7">
    <location>
        <begin position="1"/>
        <end position="26"/>
    </location>
</feature>
<evidence type="ECO:0000256" key="4">
    <source>
        <dbReference type="ARBA" id="ARBA00017470"/>
    </source>
</evidence>
<keyword evidence="5" id="KW-0813">Transport</keyword>
<proteinExistence type="inferred from homology"/>
<protein>
    <recommendedName>
        <fullName evidence="4">sn-glycerol-3-phosphate-binding periplasmic protein UgpB</fullName>
    </recommendedName>
</protein>
<evidence type="ECO:0000256" key="6">
    <source>
        <dbReference type="ARBA" id="ARBA00022729"/>
    </source>
</evidence>
<evidence type="ECO:0000313" key="8">
    <source>
        <dbReference type="EMBL" id="MBG9390550.1"/>
    </source>
</evidence>
<evidence type="ECO:0000256" key="7">
    <source>
        <dbReference type="SAM" id="SignalP"/>
    </source>
</evidence>
<keyword evidence="6 7" id="KW-0732">Signal</keyword>
<dbReference type="SUPFAM" id="SSF53850">
    <property type="entry name" value="Periplasmic binding protein-like II"/>
    <property type="match status" value="1"/>
</dbReference>
<reference evidence="8" key="1">
    <citation type="submission" date="2020-11" db="EMBL/GenBank/DDBJ databases">
        <title>Bacterial whole genome sequence for Caenimonas sp. DR4.4.</title>
        <authorList>
            <person name="Le V."/>
            <person name="Ko S.-R."/>
            <person name="Ahn C.-Y."/>
            <person name="Oh H.-M."/>
        </authorList>
    </citation>
    <scope>NUCLEOTIDE SEQUENCE</scope>
    <source>
        <strain evidence="8">DR4.4</strain>
    </source>
</reference>
<feature type="chain" id="PRO_5037188632" description="sn-glycerol-3-phosphate-binding periplasmic protein UgpB" evidence="7">
    <location>
        <begin position="27"/>
        <end position="440"/>
    </location>
</feature>
<dbReference type="RefSeq" id="WP_196988284.1">
    <property type="nucleotide sequence ID" value="NZ_JADWYS010000001.1"/>
</dbReference>
<evidence type="ECO:0000313" key="9">
    <source>
        <dbReference type="Proteomes" id="UP000651050"/>
    </source>
</evidence>
<gene>
    <name evidence="8" type="ORF">I5803_21140</name>
</gene>
<dbReference type="Gene3D" id="3.40.190.10">
    <property type="entry name" value="Periplasmic binding protein-like II"/>
    <property type="match status" value="2"/>
</dbReference>